<keyword evidence="1" id="KW-0472">Membrane</keyword>
<keyword evidence="3" id="KW-1185">Reference proteome</keyword>
<dbReference type="Proteomes" id="UP001549363">
    <property type="component" value="Unassembled WGS sequence"/>
</dbReference>
<comment type="caution">
    <text evidence="2">The sequence shown here is derived from an EMBL/GenBank/DDBJ whole genome shotgun (WGS) entry which is preliminary data.</text>
</comment>
<evidence type="ECO:0000256" key="1">
    <source>
        <dbReference type="SAM" id="Phobius"/>
    </source>
</evidence>
<organism evidence="2 3">
    <name type="scientific">Lysinibacillus parviboronicapiens</name>
    <dbReference type="NCBI Taxonomy" id="436516"/>
    <lineage>
        <taxon>Bacteria</taxon>
        <taxon>Bacillati</taxon>
        <taxon>Bacillota</taxon>
        <taxon>Bacilli</taxon>
        <taxon>Bacillales</taxon>
        <taxon>Bacillaceae</taxon>
        <taxon>Lysinibacillus</taxon>
    </lineage>
</organism>
<evidence type="ECO:0000313" key="2">
    <source>
        <dbReference type="EMBL" id="MET4562764.1"/>
    </source>
</evidence>
<keyword evidence="1" id="KW-1133">Transmembrane helix</keyword>
<proteinExistence type="predicted"/>
<evidence type="ECO:0000313" key="3">
    <source>
        <dbReference type="Proteomes" id="UP001549363"/>
    </source>
</evidence>
<gene>
    <name evidence="2" type="ORF">ABIA69_003955</name>
</gene>
<feature type="transmembrane region" description="Helical" evidence="1">
    <location>
        <begin position="7"/>
        <end position="28"/>
    </location>
</feature>
<dbReference type="EMBL" id="JBEPSB010000024">
    <property type="protein sequence ID" value="MET4562764.1"/>
    <property type="molecule type" value="Genomic_DNA"/>
</dbReference>
<reference evidence="2 3" key="1">
    <citation type="submission" date="2024-06" db="EMBL/GenBank/DDBJ databases">
        <title>Sorghum-associated microbial communities from plants grown in Nebraska, USA.</title>
        <authorList>
            <person name="Schachtman D."/>
        </authorList>
    </citation>
    <scope>NUCLEOTIDE SEQUENCE [LARGE SCALE GENOMIC DNA]</scope>
    <source>
        <strain evidence="2 3">736</strain>
    </source>
</reference>
<protein>
    <submittedName>
        <fullName evidence="2">Uncharacterized protein</fullName>
    </submittedName>
</protein>
<name>A0ABV2PPN8_9BACI</name>
<sequence length="34" mass="3872">MKFIRTQIILPIITIILVIAFLYAVAYLGDTLFS</sequence>
<keyword evidence="1" id="KW-0812">Transmembrane</keyword>
<accession>A0ABV2PPN8</accession>